<gene>
    <name evidence="1" type="ORF">GSI_14696</name>
</gene>
<dbReference type="EMBL" id="AYKW01000068">
    <property type="protein sequence ID" value="PIL23385.1"/>
    <property type="molecule type" value="Genomic_DNA"/>
</dbReference>
<dbReference type="AlphaFoldDB" id="A0A2G8RPD5"/>
<evidence type="ECO:0008006" key="3">
    <source>
        <dbReference type="Google" id="ProtNLM"/>
    </source>
</evidence>
<name>A0A2G8RPD5_9APHY</name>
<keyword evidence="2" id="KW-1185">Reference proteome</keyword>
<dbReference type="Proteomes" id="UP000230002">
    <property type="component" value="Unassembled WGS sequence"/>
</dbReference>
<comment type="caution">
    <text evidence="1">The sequence shown here is derived from an EMBL/GenBank/DDBJ whole genome shotgun (WGS) entry which is preliminary data.</text>
</comment>
<sequence>MRDPTDCAVPPELELIVLNHLLADKPALASCSLVCSRWLPPTRKHLFREITLKPTMRLNPTPFESFLRTLEIAEETNPEWAIGSCIEKLTIDGSVWKGRLTPSPMLTCSLSFLRRLLSKLPQLASLRAKLLLMPNDIVERPYADQAALNNFKLDKLVVVDCTAKGHDPHHLLALISMFSSIDSLSIINWGGYMQHPISEFSLSSLSPPLVRSLAIEWVSPGVAPAIYALFANSPSVTAGHLAHIYLDASKNSELLEFAGFARIAGAAFRQVDLRANSELFSADHLLDDVSLVNCSALRSLMLCMEPTFDDHASFGDRHARNTREVLSAYALFFQLHRAALPMLTTVRFEMKPIVWMLDAFVRVARDTFPEWPSKAITMVSAEEAEMNRALWEFLEDALGSFPALERVEFVLYERGQEALTEEAKDHLRSALEGRLPELWSRGVAHLVFETFVFRPR</sequence>
<organism evidence="1 2">
    <name type="scientific">Ganoderma sinense ZZ0214-1</name>
    <dbReference type="NCBI Taxonomy" id="1077348"/>
    <lineage>
        <taxon>Eukaryota</taxon>
        <taxon>Fungi</taxon>
        <taxon>Dikarya</taxon>
        <taxon>Basidiomycota</taxon>
        <taxon>Agaricomycotina</taxon>
        <taxon>Agaricomycetes</taxon>
        <taxon>Polyporales</taxon>
        <taxon>Polyporaceae</taxon>
        <taxon>Ganoderma</taxon>
    </lineage>
</organism>
<dbReference type="OrthoDB" id="2739065at2759"/>
<protein>
    <recommendedName>
        <fullName evidence="3">F-box domain-containing protein</fullName>
    </recommendedName>
</protein>
<evidence type="ECO:0000313" key="2">
    <source>
        <dbReference type="Proteomes" id="UP000230002"/>
    </source>
</evidence>
<evidence type="ECO:0000313" key="1">
    <source>
        <dbReference type="EMBL" id="PIL23385.1"/>
    </source>
</evidence>
<accession>A0A2G8RPD5</accession>
<reference evidence="1 2" key="1">
    <citation type="journal article" date="2015" name="Sci. Rep.">
        <title>Chromosome-level genome map provides insights into diverse defense mechanisms in the medicinal fungus Ganoderma sinense.</title>
        <authorList>
            <person name="Zhu Y."/>
            <person name="Xu J."/>
            <person name="Sun C."/>
            <person name="Zhou S."/>
            <person name="Xu H."/>
            <person name="Nelson D.R."/>
            <person name="Qian J."/>
            <person name="Song J."/>
            <person name="Luo H."/>
            <person name="Xiang L."/>
            <person name="Li Y."/>
            <person name="Xu Z."/>
            <person name="Ji A."/>
            <person name="Wang L."/>
            <person name="Lu S."/>
            <person name="Hayward A."/>
            <person name="Sun W."/>
            <person name="Li X."/>
            <person name="Schwartz D.C."/>
            <person name="Wang Y."/>
            <person name="Chen S."/>
        </authorList>
    </citation>
    <scope>NUCLEOTIDE SEQUENCE [LARGE SCALE GENOMIC DNA]</scope>
    <source>
        <strain evidence="1 2">ZZ0214-1</strain>
    </source>
</reference>
<proteinExistence type="predicted"/>